<keyword evidence="2" id="KW-1185">Reference proteome</keyword>
<dbReference type="EMBL" id="CP039291">
    <property type="protein sequence ID" value="QCB94881.1"/>
    <property type="molecule type" value="Genomic_DNA"/>
</dbReference>
<dbReference type="OrthoDB" id="5139398at2"/>
<dbReference type="RefSeq" id="WP_135973282.1">
    <property type="nucleotide sequence ID" value="NZ_CP039291.1"/>
</dbReference>
<proteinExistence type="predicted"/>
<organism evidence="1 2">
    <name type="scientific">Cellulomonas shaoxiangyii</name>
    <dbReference type="NCBI Taxonomy" id="2566013"/>
    <lineage>
        <taxon>Bacteria</taxon>
        <taxon>Bacillati</taxon>
        <taxon>Actinomycetota</taxon>
        <taxon>Actinomycetes</taxon>
        <taxon>Micrococcales</taxon>
        <taxon>Cellulomonadaceae</taxon>
        <taxon>Cellulomonas</taxon>
    </lineage>
</organism>
<gene>
    <name evidence="1" type="ORF">E5225_16255</name>
</gene>
<dbReference type="Proteomes" id="UP000296469">
    <property type="component" value="Chromosome"/>
</dbReference>
<evidence type="ECO:0000313" key="1">
    <source>
        <dbReference type="EMBL" id="QCB94881.1"/>
    </source>
</evidence>
<evidence type="ECO:0000313" key="2">
    <source>
        <dbReference type="Proteomes" id="UP000296469"/>
    </source>
</evidence>
<name>A0A4P7SLQ4_9CELL</name>
<protein>
    <submittedName>
        <fullName evidence="1">Uncharacterized protein</fullName>
    </submittedName>
</protein>
<dbReference type="KEGG" id="celz:E5225_16255"/>
<accession>A0A4P7SLQ4</accession>
<sequence>MTPPAPVPPALDGLHVLALPAGSDVLALARAWFPEAGWERVPTAGQPAVRPTGARFRGITVEPVATAGALVLAEGVTVTGPHPSDAAAARAMGLPAKDADLYGLPVVTPAGAAVTADLVAGWATAAARRTGGGIVPADRRYAVVPDPASALDLTLWSPVTIAAQDAVPLVRPALSGSRLGPTETPQQGSGAEGFSLTATYEYDGAVIVRLTRSREVPVVLSTLDWREHGPWGYHVTWRPPDPRELELEHPSQLHVVARQRVAPAVARVTATLWRAAGGTVVDAGGFVVPAAELDDRTRAVTR</sequence>
<reference evidence="1 2" key="1">
    <citation type="submission" date="2019-04" db="EMBL/GenBank/DDBJ databases">
        <title>Isolation and identification of Cellulomonas shaoxiangyii sp. Nov. isolated from feces of the Tibetan antelopes (Pantholops hodgsonii) in the Qinghai-Tibet plateau of China.</title>
        <authorList>
            <person name="Tian Z."/>
        </authorList>
    </citation>
    <scope>NUCLEOTIDE SEQUENCE [LARGE SCALE GENOMIC DNA]</scope>
    <source>
        <strain evidence="1 2">Z28</strain>
    </source>
</reference>
<dbReference type="AlphaFoldDB" id="A0A4P7SLQ4"/>